<proteinExistence type="predicted"/>
<name>A0A2S7T1D7_9BACT</name>
<dbReference type="Gene3D" id="1.10.1660.10">
    <property type="match status" value="1"/>
</dbReference>
<dbReference type="RefSeq" id="WP_105037903.1">
    <property type="nucleotide sequence ID" value="NZ_PPSL01000001.1"/>
</dbReference>
<dbReference type="SUPFAM" id="SSF46955">
    <property type="entry name" value="Putative DNA-binding domain"/>
    <property type="match status" value="1"/>
</dbReference>
<dbReference type="GO" id="GO:0003677">
    <property type="term" value="F:DNA binding"/>
    <property type="evidence" value="ECO:0007669"/>
    <property type="project" value="UniProtKB-KW"/>
</dbReference>
<organism evidence="2 3">
    <name type="scientific">Flavipsychrobacter stenotrophus</name>
    <dbReference type="NCBI Taxonomy" id="2077091"/>
    <lineage>
        <taxon>Bacteria</taxon>
        <taxon>Pseudomonadati</taxon>
        <taxon>Bacteroidota</taxon>
        <taxon>Chitinophagia</taxon>
        <taxon>Chitinophagales</taxon>
        <taxon>Chitinophagaceae</taxon>
        <taxon>Flavipsychrobacter</taxon>
    </lineage>
</organism>
<evidence type="ECO:0000259" key="1">
    <source>
        <dbReference type="Pfam" id="PF12728"/>
    </source>
</evidence>
<keyword evidence="3" id="KW-1185">Reference proteome</keyword>
<dbReference type="AlphaFoldDB" id="A0A2S7T1D7"/>
<reference evidence="2 3" key="1">
    <citation type="submission" date="2018-01" db="EMBL/GenBank/DDBJ databases">
        <title>A novel member of the phylum Bacteroidetes isolated from glacier ice.</title>
        <authorList>
            <person name="Liu Q."/>
            <person name="Xin Y.-H."/>
        </authorList>
    </citation>
    <scope>NUCLEOTIDE SEQUENCE [LARGE SCALE GENOMIC DNA]</scope>
    <source>
        <strain evidence="2 3">RB1R16</strain>
    </source>
</reference>
<evidence type="ECO:0000313" key="3">
    <source>
        <dbReference type="Proteomes" id="UP000239872"/>
    </source>
</evidence>
<keyword evidence="2" id="KW-0238">DNA-binding</keyword>
<gene>
    <name evidence="2" type="ORF">CJD36_004550</name>
</gene>
<comment type="caution">
    <text evidence="2">The sequence shown here is derived from an EMBL/GenBank/DDBJ whole genome shotgun (WGS) entry which is preliminary data.</text>
</comment>
<dbReference type="InterPro" id="IPR009061">
    <property type="entry name" value="DNA-bd_dom_put_sf"/>
</dbReference>
<dbReference type="InterPro" id="IPR041657">
    <property type="entry name" value="HTH_17"/>
</dbReference>
<feature type="domain" description="Helix-turn-helix" evidence="1">
    <location>
        <begin position="55"/>
        <end position="99"/>
    </location>
</feature>
<evidence type="ECO:0000313" key="2">
    <source>
        <dbReference type="EMBL" id="PQJ13019.1"/>
    </source>
</evidence>
<dbReference type="Pfam" id="PF12728">
    <property type="entry name" value="HTH_17"/>
    <property type="match status" value="1"/>
</dbReference>
<dbReference type="Proteomes" id="UP000239872">
    <property type="component" value="Unassembled WGS sequence"/>
</dbReference>
<protein>
    <submittedName>
        <fullName evidence="2">DNA-binding protein</fullName>
    </submittedName>
</protein>
<dbReference type="OrthoDB" id="1097811at2"/>
<dbReference type="EMBL" id="PPSL01000001">
    <property type="protein sequence ID" value="PQJ13019.1"/>
    <property type="molecule type" value="Genomic_DNA"/>
</dbReference>
<accession>A0A2S7T1D7</accession>
<sequence>MNTNEPQILFPFPADELWEKMRELVRAELQTMNRENKPVEYQTQGFTQKPLFKAHEVCAMLQISRQTLHTWVKEGILKAYKIKSRVFFLWTDIEKLIEKDTQ</sequence>